<feature type="modified residue" description="4-aspartylphosphate" evidence="5">
    <location>
        <position position="52"/>
    </location>
</feature>
<keyword evidence="3 6" id="KW-0238">DNA-binding</keyword>
<dbReference type="EMBL" id="JBFPJR010000059">
    <property type="protein sequence ID" value="MEX0429726.1"/>
    <property type="molecule type" value="Genomic_DNA"/>
</dbReference>
<dbReference type="PROSITE" id="PS51755">
    <property type="entry name" value="OMPR_PHOB"/>
    <property type="match status" value="1"/>
</dbReference>
<keyword evidence="2" id="KW-0805">Transcription regulation</keyword>
<dbReference type="PANTHER" id="PTHR48111:SF4">
    <property type="entry name" value="DNA-BINDING DUAL TRANSCRIPTIONAL REGULATOR OMPR"/>
    <property type="match status" value="1"/>
</dbReference>
<keyword evidence="10" id="KW-1185">Reference proteome</keyword>
<name>A0ABV3T3F0_9ACTN</name>
<dbReference type="Gene3D" id="1.10.10.10">
    <property type="entry name" value="Winged helix-like DNA-binding domain superfamily/Winged helix DNA-binding domain"/>
    <property type="match status" value="1"/>
</dbReference>
<evidence type="ECO:0000256" key="3">
    <source>
        <dbReference type="ARBA" id="ARBA00023125"/>
    </source>
</evidence>
<evidence type="ECO:0000313" key="9">
    <source>
        <dbReference type="EMBL" id="MEX0429726.1"/>
    </source>
</evidence>
<dbReference type="Pfam" id="PF00072">
    <property type="entry name" value="Response_reg"/>
    <property type="match status" value="1"/>
</dbReference>
<evidence type="ECO:0000256" key="2">
    <source>
        <dbReference type="ARBA" id="ARBA00023015"/>
    </source>
</evidence>
<dbReference type="Gene3D" id="6.10.250.690">
    <property type="match status" value="1"/>
</dbReference>
<sequence length="230" mass="24947">MAQVLLVEDDSAIRTALTRGLSDLGHVVASVTTGAEAIASLSAHRPDVILLDLGLPDIDGSNVLAMSRVLDSAPVIVATARDDEREIVRLLDAGADDYLVKPFSAAQMDARIRAVLRRTQTPAAADPALVVGDLRLDPVGRTVRLADREIELTRKEFDLLQALMQRPGEVVSKRRLLAEVWQLPWGGADRTVDVHLSWLRRKLGETAAEPRYLVSVRGVGVKLVDPTGRG</sequence>
<keyword evidence="4" id="KW-0804">Transcription</keyword>
<evidence type="ECO:0000256" key="5">
    <source>
        <dbReference type="PROSITE-ProRule" id="PRU00169"/>
    </source>
</evidence>
<keyword evidence="1 5" id="KW-0597">Phosphoprotein</keyword>
<gene>
    <name evidence="9" type="ORF">AB3X52_19075</name>
</gene>
<dbReference type="SMART" id="SM00862">
    <property type="entry name" value="Trans_reg_C"/>
    <property type="match status" value="1"/>
</dbReference>
<evidence type="ECO:0000256" key="4">
    <source>
        <dbReference type="ARBA" id="ARBA00023163"/>
    </source>
</evidence>
<dbReference type="InterPro" id="IPR001789">
    <property type="entry name" value="Sig_transdc_resp-reg_receiver"/>
</dbReference>
<feature type="DNA-binding region" description="OmpR/PhoB-type" evidence="6">
    <location>
        <begin position="126"/>
        <end position="225"/>
    </location>
</feature>
<evidence type="ECO:0000256" key="1">
    <source>
        <dbReference type="ARBA" id="ARBA00022553"/>
    </source>
</evidence>
<dbReference type="SMART" id="SM00448">
    <property type="entry name" value="REC"/>
    <property type="match status" value="1"/>
</dbReference>
<dbReference type="Gene3D" id="3.40.50.2300">
    <property type="match status" value="1"/>
</dbReference>
<comment type="caution">
    <text evidence="9">The sequence shown here is derived from an EMBL/GenBank/DDBJ whole genome shotgun (WGS) entry which is preliminary data.</text>
</comment>
<dbReference type="InterPro" id="IPR011006">
    <property type="entry name" value="CheY-like_superfamily"/>
</dbReference>
<dbReference type="Proteomes" id="UP001556631">
    <property type="component" value="Unassembled WGS sequence"/>
</dbReference>
<evidence type="ECO:0000313" key="10">
    <source>
        <dbReference type="Proteomes" id="UP001556631"/>
    </source>
</evidence>
<dbReference type="Pfam" id="PF00486">
    <property type="entry name" value="Trans_reg_C"/>
    <property type="match status" value="1"/>
</dbReference>
<proteinExistence type="predicted"/>
<organism evidence="9 10">
    <name type="scientific">Nocardioides eburneus</name>
    <dbReference type="NCBI Taxonomy" id="3231482"/>
    <lineage>
        <taxon>Bacteria</taxon>
        <taxon>Bacillati</taxon>
        <taxon>Actinomycetota</taxon>
        <taxon>Actinomycetes</taxon>
        <taxon>Propionibacteriales</taxon>
        <taxon>Nocardioidaceae</taxon>
        <taxon>Nocardioides</taxon>
    </lineage>
</organism>
<accession>A0ABV3T3F0</accession>
<feature type="domain" description="Response regulatory" evidence="7">
    <location>
        <begin position="3"/>
        <end position="116"/>
    </location>
</feature>
<dbReference type="InterPro" id="IPR039420">
    <property type="entry name" value="WalR-like"/>
</dbReference>
<evidence type="ECO:0000256" key="6">
    <source>
        <dbReference type="PROSITE-ProRule" id="PRU01091"/>
    </source>
</evidence>
<reference evidence="9 10" key="1">
    <citation type="submission" date="2024-07" db="EMBL/GenBank/DDBJ databases">
        <authorList>
            <person name="Lee S."/>
            <person name="Kang M."/>
        </authorList>
    </citation>
    <scope>NUCLEOTIDE SEQUENCE [LARGE SCALE GENOMIC DNA]</scope>
    <source>
        <strain evidence="9 10">DS6</strain>
    </source>
</reference>
<evidence type="ECO:0000259" key="8">
    <source>
        <dbReference type="PROSITE" id="PS51755"/>
    </source>
</evidence>
<dbReference type="PROSITE" id="PS50110">
    <property type="entry name" value="RESPONSE_REGULATORY"/>
    <property type="match status" value="1"/>
</dbReference>
<dbReference type="SUPFAM" id="SSF52172">
    <property type="entry name" value="CheY-like"/>
    <property type="match status" value="1"/>
</dbReference>
<dbReference type="InterPro" id="IPR036388">
    <property type="entry name" value="WH-like_DNA-bd_sf"/>
</dbReference>
<protein>
    <submittedName>
        <fullName evidence="9">Response regulator transcription factor</fullName>
    </submittedName>
</protein>
<dbReference type="RefSeq" id="WP_367995692.1">
    <property type="nucleotide sequence ID" value="NZ_JBFPJR010000059.1"/>
</dbReference>
<dbReference type="PANTHER" id="PTHR48111">
    <property type="entry name" value="REGULATOR OF RPOS"/>
    <property type="match status" value="1"/>
</dbReference>
<dbReference type="InterPro" id="IPR001867">
    <property type="entry name" value="OmpR/PhoB-type_DNA-bd"/>
</dbReference>
<dbReference type="CDD" id="cd00383">
    <property type="entry name" value="trans_reg_C"/>
    <property type="match status" value="1"/>
</dbReference>
<feature type="domain" description="OmpR/PhoB-type" evidence="8">
    <location>
        <begin position="126"/>
        <end position="225"/>
    </location>
</feature>
<evidence type="ECO:0000259" key="7">
    <source>
        <dbReference type="PROSITE" id="PS50110"/>
    </source>
</evidence>